<sequence>MLPEEIRVEIGQFHCIPDRLNLCGQPADVVVVDVGNLFENELLDLGFGDALEDVLRPGLEK</sequence>
<dbReference type="AlphaFoldDB" id="A0A6J7KGZ0"/>
<evidence type="ECO:0000313" key="1">
    <source>
        <dbReference type="EMBL" id="CAB4954827.1"/>
    </source>
</evidence>
<proteinExistence type="predicted"/>
<dbReference type="EMBL" id="CAFBND010000102">
    <property type="protein sequence ID" value="CAB4954827.1"/>
    <property type="molecule type" value="Genomic_DNA"/>
</dbReference>
<name>A0A6J7KGZ0_9ZZZZ</name>
<accession>A0A6J7KGZ0</accession>
<organism evidence="1">
    <name type="scientific">freshwater metagenome</name>
    <dbReference type="NCBI Taxonomy" id="449393"/>
    <lineage>
        <taxon>unclassified sequences</taxon>
        <taxon>metagenomes</taxon>
        <taxon>ecological metagenomes</taxon>
    </lineage>
</organism>
<protein>
    <submittedName>
        <fullName evidence="1">Unannotated protein</fullName>
    </submittedName>
</protein>
<gene>
    <name evidence="1" type="ORF">UFOPK3752_01894</name>
</gene>
<reference evidence="1" key="1">
    <citation type="submission" date="2020-05" db="EMBL/GenBank/DDBJ databases">
        <authorList>
            <person name="Chiriac C."/>
            <person name="Salcher M."/>
            <person name="Ghai R."/>
            <person name="Kavagutti S V."/>
        </authorList>
    </citation>
    <scope>NUCLEOTIDE SEQUENCE</scope>
</reference>